<dbReference type="KEGG" id="nao:Y958_03495"/>
<gene>
    <name evidence="3" type="ORF">Y958_03495</name>
</gene>
<dbReference type="AlphaFoldDB" id="A0A248JP35"/>
<dbReference type="Proteomes" id="UP000197153">
    <property type="component" value="Chromosome 1"/>
</dbReference>
<keyword evidence="2" id="KW-1133">Transmembrane helix</keyword>
<keyword evidence="2" id="KW-0472">Membrane</keyword>
<keyword evidence="4" id="KW-1185">Reference proteome</keyword>
<protein>
    <submittedName>
        <fullName evidence="3">Uncharacterized protein</fullName>
    </submittedName>
</protein>
<organism evidence="3 4">
    <name type="scientific">Nitrospirillum viridazoti CBAmc</name>
    <dbReference type="NCBI Taxonomy" id="1441467"/>
    <lineage>
        <taxon>Bacteria</taxon>
        <taxon>Pseudomonadati</taxon>
        <taxon>Pseudomonadota</taxon>
        <taxon>Alphaproteobacteria</taxon>
        <taxon>Rhodospirillales</taxon>
        <taxon>Azospirillaceae</taxon>
        <taxon>Nitrospirillum</taxon>
        <taxon>Nitrospirillum viridazoti</taxon>
    </lineage>
</organism>
<keyword evidence="2" id="KW-0812">Transmembrane</keyword>
<accession>A0A248JP35</accession>
<reference evidence="3 4" key="1">
    <citation type="submission" date="2017-06" db="EMBL/GenBank/DDBJ databases">
        <title>Complete genome sequence of Nitrospirillum amazonense strain CBAmC, an endophytic nitrogen-fixing and plant growth-promoting bacterium, isolated from sugarcane.</title>
        <authorList>
            <person name="Schwab S."/>
            <person name="dos Santos Teixeira K.R."/>
            <person name="Simoes Araujo J.L."/>
            <person name="Soares Vidal M."/>
            <person name="Borges de Freitas H.R."/>
            <person name="Rivello Crivelaro A.L."/>
            <person name="Bueno de Camargo Nunes A."/>
            <person name="dos Santos C.M."/>
            <person name="Palmeira da Silva Rosa D."/>
            <person name="da Silva Padilha D."/>
            <person name="da Silva E."/>
            <person name="Araujo Terra L."/>
            <person name="Soares Mendes V."/>
            <person name="Farinelli L."/>
            <person name="Magalhaes Cruz L."/>
            <person name="Baldani J.I."/>
        </authorList>
    </citation>
    <scope>NUCLEOTIDE SEQUENCE [LARGE SCALE GENOMIC DNA]</scope>
    <source>
        <strain evidence="3 4">CBAmC</strain>
    </source>
</reference>
<feature type="transmembrane region" description="Helical" evidence="2">
    <location>
        <begin position="6"/>
        <end position="31"/>
    </location>
</feature>
<evidence type="ECO:0000313" key="4">
    <source>
        <dbReference type="Proteomes" id="UP000197153"/>
    </source>
</evidence>
<dbReference type="EMBL" id="CP022110">
    <property type="protein sequence ID" value="ASG19994.1"/>
    <property type="molecule type" value="Genomic_DNA"/>
</dbReference>
<evidence type="ECO:0000313" key="3">
    <source>
        <dbReference type="EMBL" id="ASG19994.1"/>
    </source>
</evidence>
<name>A0A248JP35_9PROT</name>
<proteinExistence type="predicted"/>
<keyword evidence="1" id="KW-0175">Coiled coil</keyword>
<evidence type="ECO:0000256" key="1">
    <source>
        <dbReference type="SAM" id="Coils"/>
    </source>
</evidence>
<sequence length="193" mass="21608">MHIEKPDLVIITIVGAILAGVLLLELLRLVINDVYEMIARHAKVKKEIDQIRRTAEKMAAANRDTARVRDARIALRFRETSNLQRLEKECEEFERRRVEVWHDLGGPSASGLALYSADISNSALTNGVVAGMESICPLWRHLHRARVWARTEMEARTALQQEFALADGYSVTNVRQVQGSSAPGAQRGVVRPS</sequence>
<feature type="coiled-coil region" evidence="1">
    <location>
        <begin position="41"/>
        <end position="96"/>
    </location>
</feature>
<evidence type="ECO:0000256" key="2">
    <source>
        <dbReference type="SAM" id="Phobius"/>
    </source>
</evidence>